<dbReference type="InterPro" id="IPR015422">
    <property type="entry name" value="PyrdxlP-dep_Trfase_small"/>
</dbReference>
<evidence type="ECO:0000259" key="8">
    <source>
        <dbReference type="Pfam" id="PF00266"/>
    </source>
</evidence>
<keyword evidence="6" id="KW-0408">Iron</keyword>
<dbReference type="GO" id="GO:0046872">
    <property type="term" value="F:metal ion binding"/>
    <property type="evidence" value="ECO:0007669"/>
    <property type="project" value="UniProtKB-KW"/>
</dbReference>
<dbReference type="PANTHER" id="PTHR11601:SF34">
    <property type="entry name" value="CYSTEINE DESULFURASE"/>
    <property type="match status" value="1"/>
</dbReference>
<dbReference type="Gene3D" id="3.90.1150.10">
    <property type="entry name" value="Aspartate Aminotransferase, domain 1"/>
    <property type="match status" value="1"/>
</dbReference>
<feature type="domain" description="Aminotransferase class V" evidence="8">
    <location>
        <begin position="9"/>
        <end position="377"/>
    </location>
</feature>
<dbReference type="SUPFAM" id="SSF53383">
    <property type="entry name" value="PLP-dependent transferases"/>
    <property type="match status" value="1"/>
</dbReference>
<evidence type="ECO:0000256" key="7">
    <source>
        <dbReference type="ARBA" id="ARBA00023014"/>
    </source>
</evidence>
<dbReference type="PIRSF" id="PIRSF005572">
    <property type="entry name" value="NifS"/>
    <property type="match status" value="1"/>
</dbReference>
<proteinExistence type="inferred from homology"/>
<dbReference type="FunFam" id="3.40.640.10:FF:000084">
    <property type="entry name" value="IscS-like cysteine desulfurase"/>
    <property type="match status" value="1"/>
</dbReference>
<dbReference type="Pfam" id="PF00266">
    <property type="entry name" value="Aminotran_5"/>
    <property type="match status" value="1"/>
</dbReference>
<protein>
    <submittedName>
        <fullName evidence="9">Unannotated protein</fullName>
    </submittedName>
</protein>
<dbReference type="InterPro" id="IPR015424">
    <property type="entry name" value="PyrdxlP-dep_Trfase"/>
</dbReference>
<dbReference type="GO" id="GO:0016782">
    <property type="term" value="F:transferase activity, transferring sulphur-containing groups"/>
    <property type="evidence" value="ECO:0007669"/>
    <property type="project" value="UniProtKB-ARBA"/>
</dbReference>
<sequence>MARLKTMVVYLDHAATSPIRPEVLQRYTDYLTVLGNPSSVHTAGQTSRKALEEAREEIAKAIDCNRNEVIFTAGGTESDNLAIKGLFWAQNRKDARRRLVLSAYTEHHAVIDPIEWLEREQGAEAVWIPVDECGVINLDWLAQFLAERADEVALISLMWANNETGVVTEVSRVTEIAKRFDIPVHSDAVAALGHIPVSFAESGLAAMSITAHKVGGPVGVGALVVARSVKLTSLVHGGGQERAMRSGTMNAAGAKAFSLAVTLAVANLEQHGTHTSELRDQVIRGVLQIVPDARFSRGEAPGLPDNAHFTFPGCSGDSLLFLLDQAGVCVSNGSACQAGVTAASHVLLTMGRDEAEASGCLRVTLGASNTAEDIQKFLDALPAAYAGARKAGYTTS</sequence>
<dbReference type="Gene3D" id="3.40.640.10">
    <property type="entry name" value="Type I PLP-dependent aspartate aminotransferase-like (Major domain)"/>
    <property type="match status" value="1"/>
</dbReference>
<evidence type="ECO:0000256" key="1">
    <source>
        <dbReference type="ARBA" id="ARBA00001933"/>
    </source>
</evidence>
<evidence type="ECO:0000313" key="9">
    <source>
        <dbReference type="EMBL" id="CAB4613413.1"/>
    </source>
</evidence>
<dbReference type="InterPro" id="IPR016454">
    <property type="entry name" value="Cysteine_dSase"/>
</dbReference>
<keyword evidence="3" id="KW-0808">Transferase</keyword>
<evidence type="ECO:0000256" key="5">
    <source>
        <dbReference type="ARBA" id="ARBA00022898"/>
    </source>
</evidence>
<dbReference type="Gene3D" id="1.10.260.50">
    <property type="match status" value="1"/>
</dbReference>
<comment type="cofactor">
    <cofactor evidence="1">
        <name>pyridoxal 5'-phosphate</name>
        <dbReference type="ChEBI" id="CHEBI:597326"/>
    </cofactor>
</comment>
<dbReference type="InterPro" id="IPR000192">
    <property type="entry name" value="Aminotrans_V_dom"/>
</dbReference>
<comment type="similarity">
    <text evidence="2">Belongs to the class-V pyridoxal-phosphate-dependent aminotransferase family. NifS/IscS subfamily.</text>
</comment>
<evidence type="ECO:0000256" key="2">
    <source>
        <dbReference type="ARBA" id="ARBA00006490"/>
    </source>
</evidence>
<accession>A0A6J6HLK4</accession>
<gene>
    <name evidence="9" type="ORF">UFOPK1855_00552</name>
</gene>
<dbReference type="InterPro" id="IPR015421">
    <property type="entry name" value="PyrdxlP-dep_Trfase_major"/>
</dbReference>
<evidence type="ECO:0000256" key="3">
    <source>
        <dbReference type="ARBA" id="ARBA00022679"/>
    </source>
</evidence>
<organism evidence="9">
    <name type="scientific">freshwater metagenome</name>
    <dbReference type="NCBI Taxonomy" id="449393"/>
    <lineage>
        <taxon>unclassified sequences</taxon>
        <taxon>metagenomes</taxon>
        <taxon>ecological metagenomes</taxon>
    </lineage>
</organism>
<keyword evidence="7" id="KW-0411">Iron-sulfur</keyword>
<keyword evidence="4" id="KW-0479">Metal-binding</keyword>
<dbReference type="GO" id="GO:0051536">
    <property type="term" value="F:iron-sulfur cluster binding"/>
    <property type="evidence" value="ECO:0007669"/>
    <property type="project" value="UniProtKB-KW"/>
</dbReference>
<name>A0A6J6HLK4_9ZZZZ</name>
<evidence type="ECO:0000256" key="4">
    <source>
        <dbReference type="ARBA" id="ARBA00022723"/>
    </source>
</evidence>
<keyword evidence="5" id="KW-0663">Pyridoxal phosphate</keyword>
<evidence type="ECO:0000256" key="6">
    <source>
        <dbReference type="ARBA" id="ARBA00023004"/>
    </source>
</evidence>
<dbReference type="AlphaFoldDB" id="A0A6J6HLK4"/>
<reference evidence="9" key="1">
    <citation type="submission" date="2020-05" db="EMBL/GenBank/DDBJ databases">
        <authorList>
            <person name="Chiriac C."/>
            <person name="Salcher M."/>
            <person name="Ghai R."/>
            <person name="Kavagutti S V."/>
        </authorList>
    </citation>
    <scope>NUCLEOTIDE SEQUENCE</scope>
</reference>
<dbReference type="EMBL" id="CAEZUW010000073">
    <property type="protein sequence ID" value="CAB4613413.1"/>
    <property type="molecule type" value="Genomic_DNA"/>
</dbReference>
<dbReference type="PANTHER" id="PTHR11601">
    <property type="entry name" value="CYSTEINE DESULFURYLASE FAMILY MEMBER"/>
    <property type="match status" value="1"/>
</dbReference>